<keyword evidence="4" id="KW-1185">Reference proteome</keyword>
<reference evidence="3 4" key="1">
    <citation type="submission" date="2019-01" db="EMBL/GenBank/DDBJ databases">
        <authorList>
            <person name="Chen W.-M."/>
        </authorList>
    </citation>
    <scope>NUCLEOTIDE SEQUENCE [LARGE SCALE GENOMIC DNA]</scope>
    <source>
        <strain evidence="3 4">TER-1</strain>
    </source>
</reference>
<dbReference type="InterPro" id="IPR023296">
    <property type="entry name" value="Glyco_hydro_beta-prop_sf"/>
</dbReference>
<dbReference type="AlphaFoldDB" id="A0A3S2VDN1"/>
<protein>
    <submittedName>
        <fullName evidence="3">Formyl transferase</fullName>
    </submittedName>
</protein>
<name>A0A3S2VDN1_9HYPH</name>
<dbReference type="OrthoDB" id="3771157at2"/>
<proteinExistence type="predicted"/>
<dbReference type="InterPro" id="IPR056442">
    <property type="entry name" value="GINT1_N"/>
</dbReference>
<evidence type="ECO:0000256" key="1">
    <source>
        <dbReference type="SAM" id="MobiDB-lite"/>
    </source>
</evidence>
<accession>A0A3S2VDN1</accession>
<dbReference type="Proteomes" id="UP000286997">
    <property type="component" value="Unassembled WGS sequence"/>
</dbReference>
<dbReference type="RefSeq" id="WP_127727556.1">
    <property type="nucleotide sequence ID" value="NZ_SACP01000003.1"/>
</dbReference>
<dbReference type="Pfam" id="PF24793">
    <property type="entry name" value="GINT1_N"/>
    <property type="match status" value="1"/>
</dbReference>
<comment type="caution">
    <text evidence="3">The sequence shown here is derived from an EMBL/GenBank/DDBJ whole genome shotgun (WGS) entry which is preliminary data.</text>
</comment>
<feature type="region of interest" description="Disordered" evidence="1">
    <location>
        <begin position="1"/>
        <end position="24"/>
    </location>
</feature>
<sequence length="515" mass="55348">MSPLSLMRSPDREASPQSPPVPARRVTVRLDPDRIWRWQLWLLDALARAGIGQVAVAFGPGHPLPPALRLLLSLERQIYRLRGEQAADLVDPGDLRAFGPKVASGPEGGPDLVIDLTGDPCAAGGPCLQPLYGGLAGDDALLDALLAGEPVRLRLAGSPHRADADLLPAAECRTVLTRSLNRVFSTVLSLCLAEALGPLAAPERRAGVAVRARSARPGAAALGAFLARTAAAKLAARLTRLCTTAPHWRVGWRPLSGEADFTGRTGQVPGGYAVLPDDGRRYYADPFVLAEAGRRFLFVEEYGYAGGKGLISAAEIGPDGRIGTPRPVIEEAHHLSYPFVFAHAGAHYMIPESSSCRRVELYRATRLPDRWERVAILLDGIAASDVTLTRMRGTWWMFAGTHPWQSSVRDTLSLFSAPDLLGPWTPHPQNPVVVDLRAARPGGALYRKGGHLWRPAQDATGGYGSALSLCRIDRLTPTEYRQSLETVLRPGGPWATAGLHTLNRGGGIEVIDGLF</sequence>
<keyword evidence="3" id="KW-0808">Transferase</keyword>
<feature type="domain" description="Glucosamine inositolphosphorylceramide transferase 1 N-terminal" evidence="2">
    <location>
        <begin position="282"/>
        <end position="482"/>
    </location>
</feature>
<dbReference type="GO" id="GO:0016740">
    <property type="term" value="F:transferase activity"/>
    <property type="evidence" value="ECO:0007669"/>
    <property type="project" value="UniProtKB-KW"/>
</dbReference>
<dbReference type="Gene3D" id="2.115.10.20">
    <property type="entry name" value="Glycosyl hydrolase domain, family 43"/>
    <property type="match status" value="1"/>
</dbReference>
<gene>
    <name evidence="3" type="ORF">EOE48_04310</name>
</gene>
<dbReference type="SUPFAM" id="SSF75005">
    <property type="entry name" value="Arabinanase/levansucrase/invertase"/>
    <property type="match status" value="1"/>
</dbReference>
<evidence type="ECO:0000313" key="4">
    <source>
        <dbReference type="Proteomes" id="UP000286997"/>
    </source>
</evidence>
<dbReference type="EMBL" id="SACP01000003">
    <property type="protein sequence ID" value="RVU20581.1"/>
    <property type="molecule type" value="Genomic_DNA"/>
</dbReference>
<evidence type="ECO:0000259" key="2">
    <source>
        <dbReference type="Pfam" id="PF24793"/>
    </source>
</evidence>
<organism evidence="3 4">
    <name type="scientific">Methylobacterium oryzihabitans</name>
    <dbReference type="NCBI Taxonomy" id="2499852"/>
    <lineage>
        <taxon>Bacteria</taxon>
        <taxon>Pseudomonadati</taxon>
        <taxon>Pseudomonadota</taxon>
        <taxon>Alphaproteobacteria</taxon>
        <taxon>Hyphomicrobiales</taxon>
        <taxon>Methylobacteriaceae</taxon>
        <taxon>Methylobacterium</taxon>
    </lineage>
</organism>
<evidence type="ECO:0000313" key="3">
    <source>
        <dbReference type="EMBL" id="RVU20581.1"/>
    </source>
</evidence>